<keyword evidence="3" id="KW-1185">Reference proteome</keyword>
<dbReference type="EMBL" id="SNYO01000009">
    <property type="protein sequence ID" value="TDQ50908.1"/>
    <property type="molecule type" value="Genomic_DNA"/>
</dbReference>
<dbReference type="Proteomes" id="UP000295705">
    <property type="component" value="Unassembled WGS sequence"/>
</dbReference>
<gene>
    <name evidence="2" type="ORF">EV188_109116</name>
</gene>
<feature type="transmembrane region" description="Helical" evidence="1">
    <location>
        <begin position="47"/>
        <end position="73"/>
    </location>
</feature>
<feature type="transmembrane region" description="Helical" evidence="1">
    <location>
        <begin position="284"/>
        <end position="307"/>
    </location>
</feature>
<feature type="transmembrane region" description="Helical" evidence="1">
    <location>
        <begin position="243"/>
        <end position="263"/>
    </location>
</feature>
<reference evidence="2 3" key="1">
    <citation type="submission" date="2019-03" db="EMBL/GenBank/DDBJ databases">
        <title>Genomic Encyclopedia of Type Strains, Phase IV (KMG-IV): sequencing the most valuable type-strain genomes for metagenomic binning, comparative biology and taxonomic classification.</title>
        <authorList>
            <person name="Goeker M."/>
        </authorList>
    </citation>
    <scope>NUCLEOTIDE SEQUENCE [LARGE SCALE GENOMIC DNA]</scope>
    <source>
        <strain evidence="2 3">DSM 45775</strain>
    </source>
</reference>
<organism evidence="2 3">
    <name type="scientific">Actinomycetospora succinea</name>
    <dbReference type="NCBI Taxonomy" id="663603"/>
    <lineage>
        <taxon>Bacteria</taxon>
        <taxon>Bacillati</taxon>
        <taxon>Actinomycetota</taxon>
        <taxon>Actinomycetes</taxon>
        <taxon>Pseudonocardiales</taxon>
        <taxon>Pseudonocardiaceae</taxon>
        <taxon>Actinomycetospora</taxon>
    </lineage>
</organism>
<proteinExistence type="predicted"/>
<accession>A0A4R6UU71</accession>
<feature type="transmembrane region" description="Helical" evidence="1">
    <location>
        <begin position="210"/>
        <end position="237"/>
    </location>
</feature>
<keyword evidence="1" id="KW-0472">Membrane</keyword>
<sequence>MLLAVISWHTAWNLGGLAVAAGYALAVTAAMVLLAPLLTDALGRAPALVLPVLVTACVAALVVAFVAGVPAAYGDALGVGSDRADALNVALSQLAQGHYPYTATTYLGNPITPLPGALLLAAPFWWITGNAAWQNLAWLLLLLPLLHGGRRLRAGPTVLWVLVAFGGLEVIREFAVGDDLVTGAVPAVAAVALVLRAARRWSPWGLAGAAVVLGVATCTRPHMVLVVVIVVAAAGVVAGARQAAVVGAGALLVWAALVVPFLLGGTTRFSPLHTVAKVTGDRAITVGIVVIALGALALLLVALRVLRPSSPEAVAWACASVLFAPSVLSLARRLLGGPAADVDLTLGAAAVPFAVWAVASAMLRPPPTSSGIPLLVGQELADLGEKQRRLLLSTRGSGDPPR</sequence>
<evidence type="ECO:0000313" key="2">
    <source>
        <dbReference type="EMBL" id="TDQ50908.1"/>
    </source>
</evidence>
<protein>
    <recommendedName>
        <fullName evidence="4">DUF2029 domain-containing protein</fullName>
    </recommendedName>
</protein>
<feature type="transmembrane region" description="Helical" evidence="1">
    <location>
        <begin position="181"/>
        <end position="198"/>
    </location>
</feature>
<name>A0A4R6UU71_9PSEU</name>
<feature type="transmembrane region" description="Helical" evidence="1">
    <location>
        <begin position="12"/>
        <end position="35"/>
    </location>
</feature>
<dbReference type="AlphaFoldDB" id="A0A4R6UU71"/>
<feature type="transmembrane region" description="Helical" evidence="1">
    <location>
        <begin position="158"/>
        <end position="175"/>
    </location>
</feature>
<keyword evidence="1" id="KW-0812">Transmembrane</keyword>
<feature type="transmembrane region" description="Helical" evidence="1">
    <location>
        <begin position="313"/>
        <end position="331"/>
    </location>
</feature>
<evidence type="ECO:0008006" key="4">
    <source>
        <dbReference type="Google" id="ProtNLM"/>
    </source>
</evidence>
<evidence type="ECO:0000313" key="3">
    <source>
        <dbReference type="Proteomes" id="UP000295705"/>
    </source>
</evidence>
<keyword evidence="1" id="KW-1133">Transmembrane helix</keyword>
<comment type="caution">
    <text evidence="2">The sequence shown here is derived from an EMBL/GenBank/DDBJ whole genome shotgun (WGS) entry which is preliminary data.</text>
</comment>
<feature type="transmembrane region" description="Helical" evidence="1">
    <location>
        <begin position="343"/>
        <end position="363"/>
    </location>
</feature>
<evidence type="ECO:0000256" key="1">
    <source>
        <dbReference type="SAM" id="Phobius"/>
    </source>
</evidence>
<feature type="transmembrane region" description="Helical" evidence="1">
    <location>
        <begin position="124"/>
        <end position="146"/>
    </location>
</feature>